<protein>
    <submittedName>
        <fullName evidence="14">Uncharacterized protein</fullName>
    </submittedName>
</protein>
<dbReference type="PANTHER" id="PTHR12802:SF155">
    <property type="entry name" value="DEUBIQUITINASE MYSM1"/>
    <property type="match status" value="1"/>
</dbReference>
<evidence type="ECO:0000259" key="12">
    <source>
        <dbReference type="PROSITE" id="PS51293"/>
    </source>
</evidence>
<proteinExistence type="predicted"/>
<dbReference type="RefSeq" id="XP_002180871.1">
    <property type="nucleotide sequence ID" value="XM_002180835.1"/>
</dbReference>
<keyword evidence="7" id="KW-0238">DNA-binding</keyword>
<dbReference type="STRING" id="556484.B7G1J8"/>
<gene>
    <name evidence="14" type="ORF">PHATRDRAFT_46535</name>
</gene>
<dbReference type="PaxDb" id="2850-Phatr46535"/>
<reference evidence="14 15" key="1">
    <citation type="journal article" date="2008" name="Nature">
        <title>The Phaeodactylum genome reveals the evolutionary history of diatom genomes.</title>
        <authorList>
            <person name="Bowler C."/>
            <person name="Allen A.E."/>
            <person name="Badger J.H."/>
            <person name="Grimwood J."/>
            <person name="Jabbari K."/>
            <person name="Kuo A."/>
            <person name="Maheswari U."/>
            <person name="Martens C."/>
            <person name="Maumus F."/>
            <person name="Otillar R.P."/>
            <person name="Rayko E."/>
            <person name="Salamov A."/>
            <person name="Vandepoele K."/>
            <person name="Beszteri B."/>
            <person name="Gruber A."/>
            <person name="Heijde M."/>
            <person name="Katinka M."/>
            <person name="Mock T."/>
            <person name="Valentin K."/>
            <person name="Verret F."/>
            <person name="Berges J.A."/>
            <person name="Brownlee C."/>
            <person name="Cadoret J.P."/>
            <person name="Chiovitti A."/>
            <person name="Choi C.J."/>
            <person name="Coesel S."/>
            <person name="De Martino A."/>
            <person name="Detter J.C."/>
            <person name="Durkin C."/>
            <person name="Falciatore A."/>
            <person name="Fournet J."/>
            <person name="Haruta M."/>
            <person name="Huysman M.J."/>
            <person name="Jenkins B.D."/>
            <person name="Jiroutova K."/>
            <person name="Jorgensen R.E."/>
            <person name="Joubert Y."/>
            <person name="Kaplan A."/>
            <person name="Kroger N."/>
            <person name="Kroth P.G."/>
            <person name="La Roche J."/>
            <person name="Lindquist E."/>
            <person name="Lommer M."/>
            <person name="Martin-Jezequel V."/>
            <person name="Lopez P.J."/>
            <person name="Lucas S."/>
            <person name="Mangogna M."/>
            <person name="McGinnis K."/>
            <person name="Medlin L.K."/>
            <person name="Montsant A."/>
            <person name="Oudot-Le Secq M.P."/>
            <person name="Napoli C."/>
            <person name="Obornik M."/>
            <person name="Parker M.S."/>
            <person name="Petit J.L."/>
            <person name="Porcel B.M."/>
            <person name="Poulsen N."/>
            <person name="Robison M."/>
            <person name="Rychlewski L."/>
            <person name="Rynearson T.A."/>
            <person name="Schmutz J."/>
            <person name="Shapiro H."/>
            <person name="Siaut M."/>
            <person name="Stanley M."/>
            <person name="Sussman M.R."/>
            <person name="Taylor A.R."/>
            <person name="Vardi A."/>
            <person name="von Dassow P."/>
            <person name="Vyverman W."/>
            <person name="Willis A."/>
            <person name="Wyrwicz L.S."/>
            <person name="Rokhsar D.S."/>
            <person name="Weissenbach J."/>
            <person name="Armbrust E.V."/>
            <person name="Green B.R."/>
            <person name="Van de Peer Y."/>
            <person name="Grigoriev I.V."/>
        </authorList>
    </citation>
    <scope>NUCLEOTIDE SEQUENCE [LARGE SCALE GENOMIC DNA]</scope>
    <source>
        <strain evidence="14 15">CCAP 1055/1</strain>
    </source>
</reference>
<dbReference type="AlphaFoldDB" id="B7G1J8"/>
<organism evidence="14 15">
    <name type="scientific">Phaeodactylum tricornutum (strain CCAP 1055/1)</name>
    <dbReference type="NCBI Taxonomy" id="556484"/>
    <lineage>
        <taxon>Eukaryota</taxon>
        <taxon>Sar</taxon>
        <taxon>Stramenopiles</taxon>
        <taxon>Ochrophyta</taxon>
        <taxon>Bacillariophyta</taxon>
        <taxon>Bacillariophyceae</taxon>
        <taxon>Bacillariophycidae</taxon>
        <taxon>Naviculales</taxon>
        <taxon>Phaeodactylaceae</taxon>
        <taxon>Phaeodactylum</taxon>
    </lineage>
</organism>
<evidence type="ECO:0000256" key="3">
    <source>
        <dbReference type="ARBA" id="ARBA00022801"/>
    </source>
</evidence>
<feature type="domain" description="SANT" evidence="12">
    <location>
        <begin position="89"/>
        <end position="140"/>
    </location>
</feature>
<dbReference type="Pfam" id="PF00249">
    <property type="entry name" value="Myb_DNA-binding"/>
    <property type="match status" value="1"/>
</dbReference>
<dbReference type="GO" id="GO:0003677">
    <property type="term" value="F:DNA binding"/>
    <property type="evidence" value="ECO:0007669"/>
    <property type="project" value="UniProtKB-KW"/>
</dbReference>
<keyword evidence="9" id="KW-0539">Nucleus</keyword>
<feature type="region of interest" description="Disordered" evidence="10">
    <location>
        <begin position="136"/>
        <end position="190"/>
    </location>
</feature>
<evidence type="ECO:0000256" key="9">
    <source>
        <dbReference type="ARBA" id="ARBA00023242"/>
    </source>
</evidence>
<dbReference type="PROSITE" id="PS50090">
    <property type="entry name" value="MYB_LIKE"/>
    <property type="match status" value="1"/>
</dbReference>
<keyword evidence="6" id="KW-0482">Metalloprotease</keyword>
<dbReference type="InterPro" id="IPR017930">
    <property type="entry name" value="Myb_dom"/>
</dbReference>
<feature type="region of interest" description="Disordered" evidence="10">
    <location>
        <begin position="57"/>
        <end position="91"/>
    </location>
</feature>
<reference evidence="15" key="2">
    <citation type="submission" date="2008-08" db="EMBL/GenBank/DDBJ databases">
        <authorList>
            <consortium name="Diatom Consortium"/>
            <person name="Grigoriev I."/>
            <person name="Grimwood J."/>
            <person name="Kuo A."/>
            <person name="Otillar R.P."/>
            <person name="Salamov A."/>
            <person name="Detter J.C."/>
            <person name="Lindquist E."/>
            <person name="Shapiro H."/>
            <person name="Lucas S."/>
            <person name="Glavina del Rio T."/>
            <person name="Pitluck S."/>
            <person name="Rokhsar D."/>
            <person name="Bowler C."/>
        </authorList>
    </citation>
    <scope>GENOME REANNOTATION</scope>
    <source>
        <strain evidence="15">CCAP 1055/1</strain>
    </source>
</reference>
<dbReference type="OrthoDB" id="118550at2759"/>
<keyword evidence="1" id="KW-0645">Protease</keyword>
<feature type="domain" description="Myb-like" evidence="11">
    <location>
        <begin position="86"/>
        <end position="136"/>
    </location>
</feature>
<dbReference type="FunFam" id="1.10.10.60:FF:000151">
    <property type="entry name" value="histone H2A deubiquitinase MYSM1 isoform X2"/>
    <property type="match status" value="1"/>
</dbReference>
<dbReference type="Proteomes" id="UP000000759">
    <property type="component" value="Chromosome 10"/>
</dbReference>
<keyword evidence="8" id="KW-0804">Transcription</keyword>
<dbReference type="InterPro" id="IPR006447">
    <property type="entry name" value="Myb_dom_plants"/>
</dbReference>
<feature type="compositionally biased region" description="Polar residues" evidence="10">
    <location>
        <begin position="150"/>
        <end position="177"/>
    </location>
</feature>
<evidence type="ECO:0000256" key="6">
    <source>
        <dbReference type="ARBA" id="ARBA00023049"/>
    </source>
</evidence>
<dbReference type="InParanoid" id="B7G1J8"/>
<dbReference type="SMART" id="SM00717">
    <property type="entry name" value="SANT"/>
    <property type="match status" value="1"/>
</dbReference>
<dbReference type="HOGENOM" id="CLU_691872_0_0_1"/>
<evidence type="ECO:0000256" key="1">
    <source>
        <dbReference type="ARBA" id="ARBA00022670"/>
    </source>
</evidence>
<keyword evidence="3" id="KW-0378">Hydrolase</keyword>
<dbReference type="KEGG" id="pti:PHATRDRAFT_46535"/>
<evidence type="ECO:0000256" key="10">
    <source>
        <dbReference type="SAM" id="MobiDB-lite"/>
    </source>
</evidence>
<dbReference type="PANTHER" id="PTHR12802">
    <property type="entry name" value="SWI/SNF COMPLEX-RELATED"/>
    <property type="match status" value="1"/>
</dbReference>
<dbReference type="eggNOG" id="KOG0724">
    <property type="taxonomic scope" value="Eukaryota"/>
</dbReference>
<dbReference type="Gene3D" id="1.10.10.60">
    <property type="entry name" value="Homeodomain-like"/>
    <property type="match status" value="1"/>
</dbReference>
<dbReference type="SUPFAM" id="SSF46689">
    <property type="entry name" value="Homeodomain-like"/>
    <property type="match status" value="1"/>
</dbReference>
<dbReference type="InterPro" id="IPR017884">
    <property type="entry name" value="SANT_dom"/>
</dbReference>
<evidence type="ECO:0000259" key="13">
    <source>
        <dbReference type="PROSITE" id="PS51294"/>
    </source>
</evidence>
<feature type="compositionally biased region" description="Basic and acidic residues" evidence="10">
    <location>
        <begin position="137"/>
        <end position="149"/>
    </location>
</feature>
<dbReference type="CDD" id="cd00167">
    <property type="entry name" value="SANT"/>
    <property type="match status" value="1"/>
</dbReference>
<accession>B7G1J8</accession>
<dbReference type="PROSITE" id="PS51294">
    <property type="entry name" value="HTH_MYB"/>
    <property type="match status" value="1"/>
</dbReference>
<dbReference type="GeneID" id="7201606"/>
<feature type="domain" description="HTH myb-type" evidence="13">
    <location>
        <begin position="86"/>
        <end position="140"/>
    </location>
</feature>
<dbReference type="EMBL" id="CM000613">
    <property type="protein sequence ID" value="EEC47523.1"/>
    <property type="molecule type" value="Genomic_DNA"/>
</dbReference>
<keyword evidence="4" id="KW-0862">Zinc</keyword>
<dbReference type="InterPro" id="IPR009057">
    <property type="entry name" value="Homeodomain-like_sf"/>
</dbReference>
<dbReference type="NCBIfam" id="TIGR01557">
    <property type="entry name" value="myb_SHAQKYF"/>
    <property type="match status" value="1"/>
</dbReference>
<keyword evidence="5" id="KW-0805">Transcription regulation</keyword>
<keyword evidence="15" id="KW-1185">Reference proteome</keyword>
<sequence>MFHENLNDSTHLLLDEADITSMMNEEPSLSSDLPNPLPPPRLLLPEHNLAPLAASGTVTPTSLDTAPRAATGPITRVPSSIKTSKKERENTGRWLDEEHQVFLEGLAKHGKQWKLIATMIGSRTVVQVRTHAQKYFQKMDRSSHKEDSTARPSGTGTAENVSNSVTTKRKSLPTNLPSRKKGKTRKSAALVQRNTSVSMSNLPMSAPLELASIVSHSSVSSVDNLSTISPVGIADLDMQGMDTTWAKDSNSLYLGAFDEDEIVEDPLEWLLGGVGMQHLPESSLVPMFPEFGEDLSSGLHLQQKLVPGSSDHHYAVIEHHPHDGLDMGDPKITVQSLFLESES</sequence>
<evidence type="ECO:0000256" key="7">
    <source>
        <dbReference type="ARBA" id="ARBA00023125"/>
    </source>
</evidence>
<dbReference type="PROSITE" id="PS51293">
    <property type="entry name" value="SANT"/>
    <property type="match status" value="1"/>
</dbReference>
<dbReference type="GO" id="GO:0006508">
    <property type="term" value="P:proteolysis"/>
    <property type="evidence" value="ECO:0007669"/>
    <property type="project" value="UniProtKB-KW"/>
</dbReference>
<evidence type="ECO:0000256" key="8">
    <source>
        <dbReference type="ARBA" id="ARBA00023163"/>
    </source>
</evidence>
<name>B7G1J8_PHATC</name>
<evidence type="ECO:0000259" key="11">
    <source>
        <dbReference type="PROSITE" id="PS50090"/>
    </source>
</evidence>
<dbReference type="GO" id="GO:0008237">
    <property type="term" value="F:metallopeptidase activity"/>
    <property type="evidence" value="ECO:0007669"/>
    <property type="project" value="UniProtKB-KW"/>
</dbReference>
<evidence type="ECO:0000313" key="14">
    <source>
        <dbReference type="EMBL" id="EEC47523.1"/>
    </source>
</evidence>
<evidence type="ECO:0000256" key="2">
    <source>
        <dbReference type="ARBA" id="ARBA00022723"/>
    </source>
</evidence>
<evidence type="ECO:0000256" key="5">
    <source>
        <dbReference type="ARBA" id="ARBA00023015"/>
    </source>
</evidence>
<evidence type="ECO:0000313" key="15">
    <source>
        <dbReference type="Proteomes" id="UP000000759"/>
    </source>
</evidence>
<keyword evidence="2" id="KW-0479">Metal-binding</keyword>
<dbReference type="InterPro" id="IPR001005">
    <property type="entry name" value="SANT/Myb"/>
</dbReference>
<dbReference type="GO" id="GO:0046872">
    <property type="term" value="F:metal ion binding"/>
    <property type="evidence" value="ECO:0007669"/>
    <property type="project" value="UniProtKB-KW"/>
</dbReference>
<evidence type="ECO:0000256" key="4">
    <source>
        <dbReference type="ARBA" id="ARBA00022833"/>
    </source>
</evidence>